<gene>
    <name evidence="2" type="ORF">OV079_32755</name>
</gene>
<proteinExistence type="predicted"/>
<dbReference type="Proteomes" id="UP001150924">
    <property type="component" value="Unassembled WGS sequence"/>
</dbReference>
<organism evidence="2 3">
    <name type="scientific">Nannocystis pusilla</name>
    <dbReference type="NCBI Taxonomy" id="889268"/>
    <lineage>
        <taxon>Bacteria</taxon>
        <taxon>Pseudomonadati</taxon>
        <taxon>Myxococcota</taxon>
        <taxon>Polyangia</taxon>
        <taxon>Nannocystales</taxon>
        <taxon>Nannocystaceae</taxon>
        <taxon>Nannocystis</taxon>
    </lineage>
</organism>
<keyword evidence="3" id="KW-1185">Reference proteome</keyword>
<name>A0A9X3IZ60_9BACT</name>
<dbReference type="AlphaFoldDB" id="A0A9X3IZ60"/>
<comment type="caution">
    <text evidence="2">The sequence shown here is derived from an EMBL/GenBank/DDBJ whole genome shotgun (WGS) entry which is preliminary data.</text>
</comment>
<evidence type="ECO:0000313" key="3">
    <source>
        <dbReference type="Proteomes" id="UP001150924"/>
    </source>
</evidence>
<dbReference type="RefSeq" id="WP_267773132.1">
    <property type="nucleotide sequence ID" value="NZ_JAPNKE010000002.1"/>
</dbReference>
<evidence type="ECO:0000256" key="1">
    <source>
        <dbReference type="SAM" id="MobiDB-lite"/>
    </source>
</evidence>
<protein>
    <submittedName>
        <fullName evidence="2">Uncharacterized protein</fullName>
    </submittedName>
</protein>
<reference evidence="2" key="1">
    <citation type="submission" date="2022-11" db="EMBL/GenBank/DDBJ databases">
        <title>Minimal conservation of predation-associated metabolite biosynthetic gene clusters underscores biosynthetic potential of Myxococcota including descriptions for ten novel species: Archangium lansinium sp. nov., Myxococcus landrumus sp. nov., Nannocystis bai.</title>
        <authorList>
            <person name="Ahearne A."/>
            <person name="Stevens C."/>
            <person name="Phillips K."/>
        </authorList>
    </citation>
    <scope>NUCLEOTIDE SEQUENCE</scope>
    <source>
        <strain evidence="2">Na p29</strain>
    </source>
</reference>
<dbReference type="EMBL" id="JAPNKE010000002">
    <property type="protein sequence ID" value="MCY1010257.1"/>
    <property type="molecule type" value="Genomic_DNA"/>
</dbReference>
<feature type="region of interest" description="Disordered" evidence="1">
    <location>
        <begin position="33"/>
        <end position="79"/>
    </location>
</feature>
<evidence type="ECO:0000313" key="2">
    <source>
        <dbReference type="EMBL" id="MCY1010257.1"/>
    </source>
</evidence>
<sequence>MSNESQFIAAALDQQTKLLQQIAADLAAIRKAVERSESPAAGAQQGGLTVLEPGSSTPSPEPEARAGGQKVGVALELEQ</sequence>
<accession>A0A9X3IZ60</accession>